<dbReference type="Pfam" id="PF08240">
    <property type="entry name" value="ADH_N"/>
    <property type="match status" value="1"/>
</dbReference>
<dbReference type="InterPro" id="IPR013149">
    <property type="entry name" value="ADH-like_C"/>
</dbReference>
<keyword evidence="3 8" id="KW-0479">Metal-binding</keyword>
<dbReference type="InterPro" id="IPR002328">
    <property type="entry name" value="ADH_Zn_CS"/>
</dbReference>
<evidence type="ECO:0000256" key="1">
    <source>
        <dbReference type="ARBA" id="ARBA00001947"/>
    </source>
</evidence>
<dbReference type="EMBL" id="JABFRW010000163">
    <property type="protein sequence ID" value="NOT34996.1"/>
    <property type="molecule type" value="Genomic_DNA"/>
</dbReference>
<comment type="caution">
    <text evidence="10">The sequence shown here is derived from an EMBL/GenBank/DDBJ whole genome shotgun (WGS) entry which is preliminary data.</text>
</comment>
<organism evidence="10 11">
    <name type="scientific">Eiseniibacteriota bacterium</name>
    <dbReference type="NCBI Taxonomy" id="2212470"/>
    <lineage>
        <taxon>Bacteria</taxon>
        <taxon>Candidatus Eiseniibacteriota</taxon>
    </lineage>
</organism>
<dbReference type="InterPro" id="IPR020843">
    <property type="entry name" value="ER"/>
</dbReference>
<evidence type="ECO:0000256" key="3">
    <source>
        <dbReference type="ARBA" id="ARBA00022723"/>
    </source>
</evidence>
<evidence type="ECO:0000256" key="6">
    <source>
        <dbReference type="ARBA" id="ARBA00023027"/>
    </source>
</evidence>
<dbReference type="PANTHER" id="PTHR43401">
    <property type="entry name" value="L-THREONINE 3-DEHYDROGENASE"/>
    <property type="match status" value="1"/>
</dbReference>
<evidence type="ECO:0000259" key="9">
    <source>
        <dbReference type="SMART" id="SM00829"/>
    </source>
</evidence>
<dbReference type="Proteomes" id="UP000580839">
    <property type="component" value="Unassembled WGS sequence"/>
</dbReference>
<sequence length="351" mass="37345">MPTTMRAIVKTASAPGAEIREVPVPSPGPRDLLLKVKRAGVCGTDLHIYVWDGWSQGRIRPPVTLGHEFVGEVVAIGSAVTNVQSGDRVSCESHIVCDHCVACRTGYAHVCENTRILGVDVNGGFAEYVVVPASNAWPAPANVPIEVAGVMEPLGNAVHTAFAGPLSGCNIAVTGCGPIGLFAIGVARAAGAVRVIASDVSPYRLELAKRMQADALINPAQENFVERTRALTGGHGLDGVLEMSGNPTAMRDGLAALRNGGRLSLLGLPHEPFELDWNRLVIFKGITIHGIVGRRMYDSWYQMDNLLGSGKLDIRPAITHQMPMERFDEAIALLRSGQAGKVVLVPWGEEA</sequence>
<evidence type="ECO:0000313" key="10">
    <source>
        <dbReference type="EMBL" id="NOT34996.1"/>
    </source>
</evidence>
<feature type="domain" description="Enoyl reductase (ER)" evidence="9">
    <location>
        <begin position="16"/>
        <end position="344"/>
    </location>
</feature>
<keyword evidence="5 10" id="KW-0560">Oxidoreductase</keyword>
<dbReference type="InterPro" id="IPR036291">
    <property type="entry name" value="NAD(P)-bd_dom_sf"/>
</dbReference>
<dbReference type="InterPro" id="IPR004627">
    <property type="entry name" value="L-Threonine_3-DHase"/>
</dbReference>
<dbReference type="CDD" id="cd05281">
    <property type="entry name" value="TDH"/>
    <property type="match status" value="1"/>
</dbReference>
<dbReference type="SMART" id="SM00829">
    <property type="entry name" value="PKS_ER"/>
    <property type="match status" value="1"/>
</dbReference>
<evidence type="ECO:0000313" key="11">
    <source>
        <dbReference type="Proteomes" id="UP000580839"/>
    </source>
</evidence>
<protein>
    <recommendedName>
        <fullName evidence="7">L-threonine 3-dehydrogenase</fullName>
        <ecNumber evidence="7">1.1.1.103</ecNumber>
    </recommendedName>
</protein>
<dbReference type="InterPro" id="IPR013154">
    <property type="entry name" value="ADH-like_N"/>
</dbReference>
<reference evidence="10 11" key="1">
    <citation type="submission" date="2020-04" db="EMBL/GenBank/DDBJ databases">
        <title>Metagenomic profiling of ammonia- and methane-oxidizing microorganisms in a Dutch drinking water treatment plant.</title>
        <authorList>
            <person name="Poghosyan L."/>
            <person name="Leucker S."/>
        </authorList>
    </citation>
    <scope>NUCLEOTIDE SEQUENCE [LARGE SCALE GENOMIC DNA]</scope>
    <source>
        <strain evidence="10">S-RSF-IL-03</strain>
    </source>
</reference>
<keyword evidence="4 8" id="KW-0862">Zinc</keyword>
<comment type="similarity">
    <text evidence="8">Belongs to the zinc-containing alcohol dehydrogenase family.</text>
</comment>
<dbReference type="Pfam" id="PF00107">
    <property type="entry name" value="ADH_zinc_N"/>
    <property type="match status" value="1"/>
</dbReference>
<dbReference type="PANTHER" id="PTHR43401:SF2">
    <property type="entry name" value="L-THREONINE 3-DEHYDROGENASE"/>
    <property type="match status" value="1"/>
</dbReference>
<dbReference type="PROSITE" id="PS00059">
    <property type="entry name" value="ADH_ZINC"/>
    <property type="match status" value="1"/>
</dbReference>
<dbReference type="InterPro" id="IPR011032">
    <property type="entry name" value="GroES-like_sf"/>
</dbReference>
<keyword evidence="2" id="KW-0963">Cytoplasm</keyword>
<evidence type="ECO:0000256" key="5">
    <source>
        <dbReference type="ARBA" id="ARBA00023002"/>
    </source>
</evidence>
<evidence type="ECO:0000256" key="2">
    <source>
        <dbReference type="ARBA" id="ARBA00022490"/>
    </source>
</evidence>
<name>A0A849SK77_UNCEI</name>
<dbReference type="NCBIfam" id="TIGR00692">
    <property type="entry name" value="tdh"/>
    <property type="match status" value="1"/>
</dbReference>
<dbReference type="GO" id="GO:0006567">
    <property type="term" value="P:L-threonine catabolic process"/>
    <property type="evidence" value="ECO:0007669"/>
    <property type="project" value="UniProtKB-UniRule"/>
</dbReference>
<dbReference type="NCBIfam" id="NF003808">
    <property type="entry name" value="PRK05396.1"/>
    <property type="match status" value="1"/>
</dbReference>
<proteinExistence type="inferred from homology"/>
<evidence type="ECO:0000256" key="4">
    <source>
        <dbReference type="ARBA" id="ARBA00022833"/>
    </source>
</evidence>
<dbReference type="AlphaFoldDB" id="A0A849SK77"/>
<evidence type="ECO:0000256" key="7">
    <source>
        <dbReference type="NCBIfam" id="TIGR00692"/>
    </source>
</evidence>
<dbReference type="Gene3D" id="3.40.50.720">
    <property type="entry name" value="NAD(P)-binding Rossmann-like Domain"/>
    <property type="match status" value="1"/>
</dbReference>
<dbReference type="SUPFAM" id="SSF51735">
    <property type="entry name" value="NAD(P)-binding Rossmann-fold domains"/>
    <property type="match status" value="1"/>
</dbReference>
<dbReference type="EC" id="1.1.1.103" evidence="7"/>
<evidence type="ECO:0000256" key="8">
    <source>
        <dbReference type="RuleBase" id="RU361277"/>
    </source>
</evidence>
<dbReference type="InterPro" id="IPR050129">
    <property type="entry name" value="Zn_alcohol_dh"/>
</dbReference>
<keyword evidence="6" id="KW-0520">NAD</keyword>
<dbReference type="GO" id="GO:0008743">
    <property type="term" value="F:L-threonine 3-dehydrogenase activity"/>
    <property type="evidence" value="ECO:0007669"/>
    <property type="project" value="UniProtKB-UniRule"/>
</dbReference>
<comment type="cofactor">
    <cofactor evidence="1 8">
        <name>Zn(2+)</name>
        <dbReference type="ChEBI" id="CHEBI:29105"/>
    </cofactor>
</comment>
<accession>A0A849SK77</accession>
<dbReference type="GO" id="GO:0008270">
    <property type="term" value="F:zinc ion binding"/>
    <property type="evidence" value="ECO:0007669"/>
    <property type="project" value="InterPro"/>
</dbReference>
<gene>
    <name evidence="10" type="primary">tdh</name>
    <name evidence="10" type="ORF">HOP12_12650</name>
</gene>
<dbReference type="Gene3D" id="3.90.180.10">
    <property type="entry name" value="Medium-chain alcohol dehydrogenases, catalytic domain"/>
    <property type="match status" value="1"/>
</dbReference>
<dbReference type="SUPFAM" id="SSF50129">
    <property type="entry name" value="GroES-like"/>
    <property type="match status" value="1"/>
</dbReference>